<dbReference type="OrthoDB" id="8971206at2"/>
<feature type="region of interest" description="Disordered" evidence="1">
    <location>
        <begin position="1"/>
        <end position="54"/>
    </location>
</feature>
<feature type="compositionally biased region" description="Polar residues" evidence="1">
    <location>
        <begin position="33"/>
        <end position="54"/>
    </location>
</feature>
<comment type="caution">
    <text evidence="3">The sequence shown here is derived from an EMBL/GenBank/DDBJ whole genome shotgun (WGS) entry which is preliminary data.</text>
</comment>
<organism evidence="3 4">
    <name type="scientific">Cupriavidus pauculus</name>
    <dbReference type="NCBI Taxonomy" id="82633"/>
    <lineage>
        <taxon>Bacteria</taxon>
        <taxon>Pseudomonadati</taxon>
        <taxon>Pseudomonadota</taxon>
        <taxon>Betaproteobacteria</taxon>
        <taxon>Burkholderiales</taxon>
        <taxon>Burkholderiaceae</taxon>
        <taxon>Cupriavidus</taxon>
    </lineage>
</organism>
<dbReference type="RefSeq" id="WP_101684033.1">
    <property type="nucleotide sequence ID" value="NZ_PJRP01000014.1"/>
</dbReference>
<evidence type="ECO:0000313" key="4">
    <source>
        <dbReference type="Proteomes" id="UP000234341"/>
    </source>
</evidence>
<dbReference type="EMBL" id="PJRP01000014">
    <property type="protein sequence ID" value="PLP97945.1"/>
    <property type="molecule type" value="Genomic_DNA"/>
</dbReference>
<reference evidence="3 4" key="1">
    <citation type="submission" date="2017-12" db="EMBL/GenBank/DDBJ databases">
        <title>Genome sequence of the active heterotrophic nitrifier-denitrifier, Cupriavidus pauculus UM1.</title>
        <authorList>
            <person name="Putonti C."/>
            <person name="Castignetti D."/>
        </authorList>
    </citation>
    <scope>NUCLEOTIDE SEQUENCE [LARGE SCALE GENOMIC DNA]</scope>
    <source>
        <strain evidence="3 4">UM1</strain>
    </source>
</reference>
<evidence type="ECO:0008006" key="5">
    <source>
        <dbReference type="Google" id="ProtNLM"/>
    </source>
</evidence>
<proteinExistence type="predicted"/>
<keyword evidence="2" id="KW-0472">Membrane</keyword>
<evidence type="ECO:0000313" key="3">
    <source>
        <dbReference type="EMBL" id="PLP97945.1"/>
    </source>
</evidence>
<sequence>MEPVETESALNRGWGTSPQREPSASDGEYASKLPTSGSGDSTSASREKPTSQALSEALDKLLERLPTLFGDERTKAKKEFLELAAKSHSPSMELVTKSTEVAKRVTGSVKQEWEARRERADSYVHAYPFRAMGISVMIGVLLGAIGVGSLHRHESTG</sequence>
<evidence type="ECO:0000256" key="2">
    <source>
        <dbReference type="SAM" id="Phobius"/>
    </source>
</evidence>
<evidence type="ECO:0000256" key="1">
    <source>
        <dbReference type="SAM" id="MobiDB-lite"/>
    </source>
</evidence>
<gene>
    <name evidence="3" type="ORF">CYJ10_24430</name>
</gene>
<feature type="transmembrane region" description="Helical" evidence="2">
    <location>
        <begin position="127"/>
        <end position="150"/>
    </location>
</feature>
<protein>
    <recommendedName>
        <fullName evidence="5">DUF883 domain-containing protein</fullName>
    </recommendedName>
</protein>
<keyword evidence="2" id="KW-1133">Transmembrane helix</keyword>
<dbReference type="Proteomes" id="UP000234341">
    <property type="component" value="Unassembled WGS sequence"/>
</dbReference>
<dbReference type="AlphaFoldDB" id="A0A2N5C6U2"/>
<name>A0A2N5C6U2_9BURK</name>
<accession>A0A2N5C6U2</accession>
<keyword evidence="2" id="KW-0812">Transmembrane</keyword>